<organism evidence="5 6">
    <name type="scientific">Microbaculum marinum</name>
    <dbReference type="NCBI Taxonomy" id="1764581"/>
    <lineage>
        <taxon>Bacteria</taxon>
        <taxon>Pseudomonadati</taxon>
        <taxon>Pseudomonadota</taxon>
        <taxon>Alphaproteobacteria</taxon>
        <taxon>Hyphomicrobiales</taxon>
        <taxon>Tepidamorphaceae</taxon>
        <taxon>Microbaculum</taxon>
    </lineage>
</organism>
<evidence type="ECO:0000256" key="2">
    <source>
        <dbReference type="ARBA" id="ARBA00022630"/>
    </source>
</evidence>
<evidence type="ECO:0000259" key="4">
    <source>
        <dbReference type="Pfam" id="PF01494"/>
    </source>
</evidence>
<keyword evidence="5" id="KW-0560">Oxidoreductase</keyword>
<dbReference type="RefSeq" id="WP_340331744.1">
    <property type="nucleotide sequence ID" value="NZ_JAZHOF010000010.1"/>
</dbReference>
<dbReference type="Proteomes" id="UP001378188">
    <property type="component" value="Unassembled WGS sequence"/>
</dbReference>
<evidence type="ECO:0000313" key="6">
    <source>
        <dbReference type="Proteomes" id="UP001378188"/>
    </source>
</evidence>
<keyword evidence="6" id="KW-1185">Reference proteome</keyword>
<gene>
    <name evidence="5" type="ORF">V3328_21320</name>
</gene>
<comment type="cofactor">
    <cofactor evidence="1">
        <name>FAD</name>
        <dbReference type="ChEBI" id="CHEBI:57692"/>
    </cofactor>
</comment>
<evidence type="ECO:0000256" key="1">
    <source>
        <dbReference type="ARBA" id="ARBA00001974"/>
    </source>
</evidence>
<dbReference type="InterPro" id="IPR036188">
    <property type="entry name" value="FAD/NAD-bd_sf"/>
</dbReference>
<evidence type="ECO:0000256" key="3">
    <source>
        <dbReference type="ARBA" id="ARBA00022827"/>
    </source>
</evidence>
<dbReference type="AlphaFoldDB" id="A0AAW9S342"/>
<sequence length="537" mass="57553">MAGAERSRLDPVLIVGAGPTGLVLAIELARRNVPFHLIDRLAGPVGWSQAIFIKPRTLEILSGLGLAPRLYEHGQIVDGVDLYSDGRKVAGYRFAELDTPFPHILSLPESDVIRILTDRLEELGGSVDYGVEFVGLSQAADGASAHLRSGGRDHELEASWIVGTDGYHSAVREAVGGDFDGTDHPGLWAVFDTHLAGWNKPRNIVCAQLDAPIVIPFPLGEDRWRIYFNTGATGGRMTGPQALQVAGERLRAICPDARLTDPQDPGFFRCHSRLARDFRIGRILLAGDAAHASNPIEGHGMNAGIQDAYNLGWKLAAIMAGKAREDLLGSYQAERRSTDREIVASGEEAYARMAVEGRELRQELYDFLSTGEGRSFAALAESELGFAYRDSPIVEAAGDAPAGSPRATEPGCRVGDVPGLVRRGAPVALHDLLAPSGMTVFLFPAEASAGDLARQLDALREAAARDDDLALYAVRRASPGQNDMGEDVVFDTGGSLHERLSADVPTLCVVRPDGHLGLCIRPPSPQALTAHLALMYG</sequence>
<dbReference type="Gene3D" id="3.30.70.2450">
    <property type="match status" value="1"/>
</dbReference>
<feature type="domain" description="FAD-binding" evidence="4">
    <location>
        <begin position="11"/>
        <end position="343"/>
    </location>
</feature>
<dbReference type="InterPro" id="IPR002938">
    <property type="entry name" value="FAD-bd"/>
</dbReference>
<keyword evidence="2" id="KW-0285">Flavoprotein</keyword>
<dbReference type="InterPro" id="IPR050641">
    <property type="entry name" value="RIFMO-like"/>
</dbReference>
<dbReference type="Gene3D" id="3.50.50.60">
    <property type="entry name" value="FAD/NAD(P)-binding domain"/>
    <property type="match status" value="1"/>
</dbReference>
<reference evidence="5 6" key="1">
    <citation type="submission" date="2024-02" db="EMBL/GenBank/DDBJ databases">
        <title>Genome analysis and characterization of Microbaculum marinisediminis sp. nov., isolated from marine sediment.</title>
        <authorList>
            <person name="Du Z.-J."/>
            <person name="Ye Y.-Q."/>
            <person name="Zhang Z.-R."/>
            <person name="Yuan S.-M."/>
            <person name="Zhang X.-Y."/>
        </authorList>
    </citation>
    <scope>NUCLEOTIDE SEQUENCE [LARGE SCALE GENOMIC DNA]</scope>
    <source>
        <strain evidence="5 6">SDUM1044001</strain>
    </source>
</reference>
<comment type="caution">
    <text evidence="5">The sequence shown here is derived from an EMBL/GenBank/DDBJ whole genome shotgun (WGS) entry which is preliminary data.</text>
</comment>
<dbReference type="PANTHER" id="PTHR43004:SF19">
    <property type="entry name" value="BINDING MONOOXYGENASE, PUTATIVE (JCVI)-RELATED"/>
    <property type="match status" value="1"/>
</dbReference>
<dbReference type="SUPFAM" id="SSF51905">
    <property type="entry name" value="FAD/NAD(P)-binding domain"/>
    <property type="match status" value="1"/>
</dbReference>
<dbReference type="PANTHER" id="PTHR43004">
    <property type="entry name" value="TRK SYSTEM POTASSIUM UPTAKE PROTEIN"/>
    <property type="match status" value="1"/>
</dbReference>
<evidence type="ECO:0000313" key="5">
    <source>
        <dbReference type="EMBL" id="MEJ8574041.1"/>
    </source>
</evidence>
<dbReference type="EMBL" id="JAZHOF010000010">
    <property type="protein sequence ID" value="MEJ8574041.1"/>
    <property type="molecule type" value="Genomic_DNA"/>
</dbReference>
<dbReference type="GO" id="GO:0016709">
    <property type="term" value="F:oxidoreductase activity, acting on paired donors, with incorporation or reduction of molecular oxygen, NAD(P)H as one donor, and incorporation of one atom of oxygen"/>
    <property type="evidence" value="ECO:0007669"/>
    <property type="project" value="UniProtKB-ARBA"/>
</dbReference>
<dbReference type="PRINTS" id="PR00420">
    <property type="entry name" value="RNGMNOXGNASE"/>
</dbReference>
<name>A0AAW9S342_9HYPH</name>
<keyword evidence="5" id="KW-0503">Monooxygenase</keyword>
<proteinExistence type="predicted"/>
<dbReference type="GO" id="GO:0071949">
    <property type="term" value="F:FAD binding"/>
    <property type="evidence" value="ECO:0007669"/>
    <property type="project" value="InterPro"/>
</dbReference>
<keyword evidence="3" id="KW-0274">FAD</keyword>
<dbReference type="Gene3D" id="3.40.30.120">
    <property type="match status" value="1"/>
</dbReference>
<dbReference type="Pfam" id="PF01494">
    <property type="entry name" value="FAD_binding_3"/>
    <property type="match status" value="1"/>
</dbReference>
<protein>
    <submittedName>
        <fullName evidence="5">FAD-dependent monooxygenase</fullName>
    </submittedName>
</protein>
<accession>A0AAW9S342</accession>